<keyword evidence="2" id="KW-1185">Reference proteome</keyword>
<organism evidence="1 2">
    <name type="scientific">Gymnopilus dilepis</name>
    <dbReference type="NCBI Taxonomy" id="231916"/>
    <lineage>
        <taxon>Eukaryota</taxon>
        <taxon>Fungi</taxon>
        <taxon>Dikarya</taxon>
        <taxon>Basidiomycota</taxon>
        <taxon>Agaricomycotina</taxon>
        <taxon>Agaricomycetes</taxon>
        <taxon>Agaricomycetidae</taxon>
        <taxon>Agaricales</taxon>
        <taxon>Agaricineae</taxon>
        <taxon>Hymenogastraceae</taxon>
        <taxon>Gymnopilus</taxon>
    </lineage>
</organism>
<gene>
    <name evidence="1" type="ORF">CVT26_011803</name>
</gene>
<accession>A0A409X293</accession>
<dbReference type="AlphaFoldDB" id="A0A409X293"/>
<sequence>MVSNPHDMIEAHVEGICLIATANRASGNPGEDALSPCAQAKRRPFCSNCQAYPSLNVSSATSLPPPLPSIAFAEPNTDITPAAAAAPLTKKTRAMFAQWLNGFAIQTWNSKDDIYATFLPYTALWHGISQEYILDNFHNLRTRESVDAICADWKYLESEMSH</sequence>
<proteinExistence type="predicted"/>
<dbReference type="InParanoid" id="A0A409X293"/>
<dbReference type="OrthoDB" id="3260945at2759"/>
<dbReference type="EMBL" id="NHYE01004389">
    <property type="protein sequence ID" value="PPQ84872.1"/>
    <property type="molecule type" value="Genomic_DNA"/>
</dbReference>
<protein>
    <submittedName>
        <fullName evidence="1">Uncharacterized protein</fullName>
    </submittedName>
</protein>
<evidence type="ECO:0000313" key="1">
    <source>
        <dbReference type="EMBL" id="PPQ84872.1"/>
    </source>
</evidence>
<comment type="caution">
    <text evidence="1">The sequence shown here is derived from an EMBL/GenBank/DDBJ whole genome shotgun (WGS) entry which is preliminary data.</text>
</comment>
<name>A0A409X293_9AGAR</name>
<evidence type="ECO:0000313" key="2">
    <source>
        <dbReference type="Proteomes" id="UP000284706"/>
    </source>
</evidence>
<dbReference type="Proteomes" id="UP000284706">
    <property type="component" value="Unassembled WGS sequence"/>
</dbReference>
<reference evidence="1 2" key="1">
    <citation type="journal article" date="2018" name="Evol. Lett.">
        <title>Horizontal gene cluster transfer increased hallucinogenic mushroom diversity.</title>
        <authorList>
            <person name="Reynolds H.T."/>
            <person name="Vijayakumar V."/>
            <person name="Gluck-Thaler E."/>
            <person name="Korotkin H.B."/>
            <person name="Matheny P.B."/>
            <person name="Slot J.C."/>
        </authorList>
    </citation>
    <scope>NUCLEOTIDE SEQUENCE [LARGE SCALE GENOMIC DNA]</scope>
    <source>
        <strain evidence="1 2">SRW20</strain>
    </source>
</reference>